<accession>A0A367FDQ4</accession>
<dbReference type="AlphaFoldDB" id="A0A367FDQ4"/>
<keyword evidence="3" id="KW-1185">Reference proteome</keyword>
<protein>
    <submittedName>
        <fullName evidence="2">Uncharacterized protein</fullName>
    </submittedName>
</protein>
<gene>
    <name evidence="2" type="ORF">DTL70_02770</name>
</gene>
<evidence type="ECO:0000256" key="1">
    <source>
        <dbReference type="SAM" id="SignalP"/>
    </source>
</evidence>
<name>A0A367FDQ4_9ACTN</name>
<keyword evidence="1" id="KW-0732">Signal</keyword>
<feature type="signal peptide" evidence="1">
    <location>
        <begin position="1"/>
        <end position="27"/>
    </location>
</feature>
<feature type="chain" id="PRO_5016810332" evidence="1">
    <location>
        <begin position="28"/>
        <end position="67"/>
    </location>
</feature>
<reference evidence="2 3" key="1">
    <citation type="submission" date="2018-06" db="EMBL/GenBank/DDBJ databases">
        <title>Streptomyces reniochalinae sp. nov. and Streptomyces diacarnus sp. nov. from marine sponges.</title>
        <authorList>
            <person name="Li L."/>
        </authorList>
    </citation>
    <scope>NUCLEOTIDE SEQUENCE [LARGE SCALE GENOMIC DNA]</scope>
    <source>
        <strain evidence="2 3">LHW51701</strain>
    </source>
</reference>
<organism evidence="2 3">
    <name type="scientific">Streptomyces diacarni</name>
    <dbReference type="NCBI Taxonomy" id="2800381"/>
    <lineage>
        <taxon>Bacteria</taxon>
        <taxon>Bacillati</taxon>
        <taxon>Actinomycetota</taxon>
        <taxon>Actinomycetes</taxon>
        <taxon>Kitasatosporales</taxon>
        <taxon>Streptomycetaceae</taxon>
        <taxon>Streptomyces</taxon>
    </lineage>
</organism>
<dbReference type="RefSeq" id="WP_114020210.1">
    <property type="nucleotide sequence ID" value="NZ_JBEYTF010000020.1"/>
</dbReference>
<evidence type="ECO:0000313" key="3">
    <source>
        <dbReference type="Proteomes" id="UP000252914"/>
    </source>
</evidence>
<dbReference type="EMBL" id="QOIN01000026">
    <property type="protein sequence ID" value="RCG28049.1"/>
    <property type="molecule type" value="Genomic_DNA"/>
</dbReference>
<evidence type="ECO:0000313" key="2">
    <source>
        <dbReference type="EMBL" id="RCG28049.1"/>
    </source>
</evidence>
<proteinExistence type="predicted"/>
<sequence length="67" mass="6667">MSRSTKLIVTCAAALGALGAASGPAVAAGMAPSDRVQTISVLERNSTILPDLDNNQGTVAPTATRDA</sequence>
<dbReference type="Proteomes" id="UP000252914">
    <property type="component" value="Unassembled WGS sequence"/>
</dbReference>
<comment type="caution">
    <text evidence="2">The sequence shown here is derived from an EMBL/GenBank/DDBJ whole genome shotgun (WGS) entry which is preliminary data.</text>
</comment>